<evidence type="ECO:0000313" key="3">
    <source>
        <dbReference type="Proteomes" id="UP000248395"/>
    </source>
</evidence>
<dbReference type="EMBL" id="QJKC01000001">
    <property type="protein sequence ID" value="PXX51118.1"/>
    <property type="molecule type" value="Genomic_DNA"/>
</dbReference>
<evidence type="ECO:0000256" key="1">
    <source>
        <dbReference type="SAM" id="Phobius"/>
    </source>
</evidence>
<dbReference type="AlphaFoldDB" id="A0A318K8W6"/>
<comment type="caution">
    <text evidence="2">The sequence shown here is derived from an EMBL/GenBank/DDBJ whole genome shotgun (WGS) entry which is preliminary data.</text>
</comment>
<keyword evidence="1" id="KW-1133">Transmembrane helix</keyword>
<dbReference type="Proteomes" id="UP000248395">
    <property type="component" value="Unassembled WGS sequence"/>
</dbReference>
<name>A0A318K8W6_9NEIS</name>
<protein>
    <submittedName>
        <fullName evidence="2">Uncharacterized protein</fullName>
    </submittedName>
</protein>
<accession>A0A318K8W6</accession>
<feature type="transmembrane region" description="Helical" evidence="1">
    <location>
        <begin position="82"/>
        <end position="102"/>
    </location>
</feature>
<keyword evidence="1" id="KW-0812">Transmembrane</keyword>
<feature type="transmembrane region" description="Helical" evidence="1">
    <location>
        <begin position="47"/>
        <end position="70"/>
    </location>
</feature>
<reference evidence="2 3" key="1">
    <citation type="submission" date="2018-05" db="EMBL/GenBank/DDBJ databases">
        <title>Genomic Encyclopedia of Type Strains, Phase IV (KMG-IV): sequencing the most valuable type-strain genomes for metagenomic binning, comparative biology and taxonomic classification.</title>
        <authorList>
            <person name="Goeker M."/>
        </authorList>
    </citation>
    <scope>NUCLEOTIDE SEQUENCE [LARGE SCALE GENOMIC DNA]</scope>
    <source>
        <strain evidence="2 3">DSM 25134</strain>
    </source>
</reference>
<proteinExistence type="predicted"/>
<gene>
    <name evidence="2" type="ORF">DFR38_101179</name>
</gene>
<feature type="transmembrane region" description="Helical" evidence="1">
    <location>
        <begin position="12"/>
        <end position="32"/>
    </location>
</feature>
<sequence>MAHKRRKGQMQITRSYALLFIVLNTLLAAWLFSPCAPFIRSLRGTPVAVFAISFALVLVSLLIIIGRVAVDDIKKRKTIPTQLFLFGCGSLVLFKVVASRVANSCVH</sequence>
<evidence type="ECO:0000313" key="2">
    <source>
        <dbReference type="EMBL" id="PXX51118.1"/>
    </source>
</evidence>
<organism evidence="2 3">
    <name type="scientific">Aquitalea magnusonii</name>
    <dbReference type="NCBI Taxonomy" id="332411"/>
    <lineage>
        <taxon>Bacteria</taxon>
        <taxon>Pseudomonadati</taxon>
        <taxon>Pseudomonadota</taxon>
        <taxon>Betaproteobacteria</taxon>
        <taxon>Neisseriales</taxon>
        <taxon>Chromobacteriaceae</taxon>
        <taxon>Aquitalea</taxon>
    </lineage>
</organism>
<keyword evidence="3" id="KW-1185">Reference proteome</keyword>
<keyword evidence="1" id="KW-0472">Membrane</keyword>